<dbReference type="InterPro" id="IPR001810">
    <property type="entry name" value="F-box_dom"/>
</dbReference>
<dbReference type="SMART" id="SM00256">
    <property type="entry name" value="FBOX"/>
    <property type="match status" value="1"/>
</dbReference>
<proteinExistence type="predicted"/>
<reference evidence="3" key="1">
    <citation type="submission" date="2016-11" db="UniProtKB">
        <authorList>
            <consortium name="WormBaseParasite"/>
        </authorList>
    </citation>
    <scope>IDENTIFICATION</scope>
</reference>
<dbReference type="Pfam" id="PF00646">
    <property type="entry name" value="F-box"/>
    <property type="match status" value="1"/>
</dbReference>
<accession>A0A1I7UI89</accession>
<keyword evidence="2" id="KW-1185">Reference proteome</keyword>
<dbReference type="InterPro" id="IPR040161">
    <property type="entry name" value="FB224"/>
</dbReference>
<dbReference type="InterPro" id="IPR002900">
    <property type="entry name" value="DUF38/FTH_CAE_spp"/>
</dbReference>
<protein>
    <submittedName>
        <fullName evidence="3">F-box domain-containing protein</fullName>
    </submittedName>
</protein>
<dbReference type="GO" id="GO:0045087">
    <property type="term" value="P:innate immune response"/>
    <property type="evidence" value="ECO:0007669"/>
    <property type="project" value="TreeGrafter"/>
</dbReference>
<evidence type="ECO:0000313" key="3">
    <source>
        <dbReference type="WBParaSite" id="Csp11.Scaffold629.g9593.t1"/>
    </source>
</evidence>
<dbReference type="PANTHER" id="PTHR23015">
    <property type="entry name" value="UNCHARACTERIZED C.ELEGANS PROTEIN"/>
    <property type="match status" value="1"/>
</dbReference>
<organism evidence="2 3">
    <name type="scientific">Caenorhabditis tropicalis</name>
    <dbReference type="NCBI Taxonomy" id="1561998"/>
    <lineage>
        <taxon>Eukaryota</taxon>
        <taxon>Metazoa</taxon>
        <taxon>Ecdysozoa</taxon>
        <taxon>Nematoda</taxon>
        <taxon>Chromadorea</taxon>
        <taxon>Rhabditida</taxon>
        <taxon>Rhabditina</taxon>
        <taxon>Rhabditomorpha</taxon>
        <taxon>Rhabditoidea</taxon>
        <taxon>Rhabditidae</taxon>
        <taxon>Peloderinae</taxon>
        <taxon>Caenorhabditis</taxon>
    </lineage>
</organism>
<dbReference type="PROSITE" id="PS50181">
    <property type="entry name" value="FBOX"/>
    <property type="match status" value="1"/>
</dbReference>
<name>A0A1I7UI89_9PELO</name>
<dbReference type="InterPro" id="IPR041426">
    <property type="entry name" value="Mos1_HTH"/>
</dbReference>
<dbReference type="AlphaFoldDB" id="A0A1I7UI89"/>
<evidence type="ECO:0000259" key="1">
    <source>
        <dbReference type="PROSITE" id="PS50181"/>
    </source>
</evidence>
<dbReference type="Pfam" id="PF17906">
    <property type="entry name" value="HTH_48"/>
    <property type="match status" value="1"/>
</dbReference>
<feature type="domain" description="F-box" evidence="1">
    <location>
        <begin position="122"/>
        <end position="169"/>
    </location>
</feature>
<dbReference type="Proteomes" id="UP000095282">
    <property type="component" value="Unplaced"/>
</dbReference>
<sequence length="315" mass="37466">MSKFIENHPLAIEVWLFYRREKEAIGEKLNKKLWDLIGKDDELTRLFDKMTMEDEETKRKEIRQLVAKNQANLRICILSDVMDKKSIDESYKAISEMILSIDYQDFEFWFNRFSSGNWNLDQKTFYDLPMEVVENIVEELNFPSQMRLRRVSNGLRNIVDQGKPSIDEIHYSIYYEGSQNNLYLSIYKFNGPKSDRSWERLYHGEDNLKIAFDRLETLLNNPRLRLKRFIWDNIFSTDINEKFLDMVNSLNHKLEIVELEASLNGDSMIDLLKAVKPGTLEEIKFGGKFEPIHIDQLAQLDQWKKAETVFSERYF</sequence>
<dbReference type="PANTHER" id="PTHR23015:SF4">
    <property type="entry name" value="DUF38 DOMAIN-CONTAINING PROTEIN-RELATED"/>
    <property type="match status" value="1"/>
</dbReference>
<dbReference type="WBParaSite" id="Csp11.Scaffold629.g9593.t1">
    <property type="protein sequence ID" value="Csp11.Scaffold629.g9593.t1"/>
    <property type="gene ID" value="Csp11.Scaffold629.g9593"/>
</dbReference>
<dbReference type="CDD" id="cd22150">
    <property type="entry name" value="F-box_CeFBXA-like"/>
    <property type="match status" value="1"/>
</dbReference>
<evidence type="ECO:0000313" key="2">
    <source>
        <dbReference type="Proteomes" id="UP000095282"/>
    </source>
</evidence>
<dbReference type="Pfam" id="PF01827">
    <property type="entry name" value="FTH"/>
    <property type="match status" value="1"/>
</dbReference>